<evidence type="ECO:0000259" key="3">
    <source>
        <dbReference type="Pfam" id="PF07167"/>
    </source>
</evidence>
<keyword evidence="1 5" id="KW-0808">Transferase</keyword>
<keyword evidence="6" id="KW-1185">Reference proteome</keyword>
<dbReference type="Pfam" id="PF12551">
    <property type="entry name" value="PHBC_N"/>
    <property type="match status" value="1"/>
</dbReference>
<keyword evidence="2 5" id="KW-0012">Acyltransferase</keyword>
<dbReference type="EC" id="2.3.1.-" evidence="5"/>
<evidence type="ECO:0000256" key="1">
    <source>
        <dbReference type="ARBA" id="ARBA00022679"/>
    </source>
</evidence>
<name>A0ABU1NE87_9BURK</name>
<feature type="domain" description="Poly-beta-hydroxybutyrate polymerase N-terminal" evidence="4">
    <location>
        <begin position="7"/>
        <end position="45"/>
    </location>
</feature>
<evidence type="ECO:0000256" key="2">
    <source>
        <dbReference type="ARBA" id="ARBA00023315"/>
    </source>
</evidence>
<dbReference type="SUPFAM" id="SSF53474">
    <property type="entry name" value="alpha/beta-Hydrolases"/>
    <property type="match status" value="1"/>
</dbReference>
<evidence type="ECO:0000313" key="6">
    <source>
        <dbReference type="Proteomes" id="UP001184230"/>
    </source>
</evidence>
<comment type="caution">
    <text evidence="5">The sequence shown here is derived from an EMBL/GenBank/DDBJ whole genome shotgun (WGS) entry which is preliminary data.</text>
</comment>
<feature type="domain" description="Poly-beta-hydroxybutyrate polymerase N-terminal" evidence="3">
    <location>
        <begin position="84"/>
        <end position="252"/>
    </location>
</feature>
<dbReference type="InterPro" id="IPR010941">
    <property type="entry name" value="PhaC_N"/>
</dbReference>
<dbReference type="InterPro" id="IPR051321">
    <property type="entry name" value="PHA/PHB_synthase"/>
</dbReference>
<dbReference type="EMBL" id="JAVDRF010000004">
    <property type="protein sequence ID" value="MDR6536774.1"/>
    <property type="molecule type" value="Genomic_DNA"/>
</dbReference>
<organism evidence="5 6">
    <name type="scientific">Variovorax soli</name>
    <dbReference type="NCBI Taxonomy" id="376815"/>
    <lineage>
        <taxon>Bacteria</taxon>
        <taxon>Pseudomonadati</taxon>
        <taxon>Pseudomonadota</taxon>
        <taxon>Betaproteobacteria</taxon>
        <taxon>Burkholderiales</taxon>
        <taxon>Comamonadaceae</taxon>
        <taxon>Variovorax</taxon>
    </lineage>
</organism>
<protein>
    <submittedName>
        <fullName evidence="5">Polyhydroxyalkanoate synthase</fullName>
        <ecNumber evidence="5">2.3.1.-</ecNumber>
    </submittedName>
</protein>
<dbReference type="InterPro" id="IPR022211">
    <property type="entry name" value="PHBC_N"/>
</dbReference>
<dbReference type="Pfam" id="PF07167">
    <property type="entry name" value="PhaC_N"/>
    <property type="match status" value="1"/>
</dbReference>
<evidence type="ECO:0000313" key="5">
    <source>
        <dbReference type="EMBL" id="MDR6536774.1"/>
    </source>
</evidence>
<dbReference type="RefSeq" id="WP_309902063.1">
    <property type="nucleotide sequence ID" value="NZ_JAVDRF010000004.1"/>
</dbReference>
<proteinExistence type="predicted"/>
<dbReference type="GO" id="GO:0016746">
    <property type="term" value="F:acyltransferase activity"/>
    <property type="evidence" value="ECO:0007669"/>
    <property type="project" value="UniProtKB-KW"/>
</dbReference>
<dbReference type="PANTHER" id="PTHR36837">
    <property type="entry name" value="POLY(3-HYDROXYALKANOATE) POLYMERASE SUBUNIT PHAC"/>
    <property type="match status" value="1"/>
</dbReference>
<evidence type="ECO:0000259" key="4">
    <source>
        <dbReference type="Pfam" id="PF12551"/>
    </source>
</evidence>
<dbReference type="PANTHER" id="PTHR36837:SF5">
    <property type="entry name" value="POLY-3-HYDROXYBUTYRATE SYNTHASE"/>
    <property type="match status" value="1"/>
</dbReference>
<sequence length="574" mass="63237">MDERIDELDRTLHAGIALWTRGLSPAALMLAWSDWAVHFAAQPARAAQLTMVRPWMQAMDDAARALQPPQPQHVSPTPDRHALDRRLGDPAWNIWPFSVYRDAFHAAEHAVQELTDDVPGVERHHGQVVSFAARLLLGICSPANFAATHPLVVRKTAATGGMNLLQGAREWAEDLQRSLADAPAKGAESFVPGKQVACTPGKVVLRNHLMELIQYAPTTPTVHAEPVLVMSAWIMKYYILDLSPHNSLVRYLLDQGYTVFAISWKNPGAEDADLGIEDYLAQGLMASLDAIGAIVPRQKVHAMGYCLGGTLLAIGAAAMARDGDDRLATVTLLAAQTDFTEPGDLSLFVDESQLSFLEDVMARQGFLDADQMAGAFHLLRAVDLIWTPMVQNYLLGERAPLTDLMAWNADGTRMPYRMHADYLRKLFLENDLAEGRFMVHGRPVSLGDIEVPIFAVGTRTDHVAPWRSVYKLNLQCDTDISFVLTDGGHNAGIVSEPGHEGRHYRMHHRARNAPYVPPDTYLAQSAQVDGSWWPALQSWLAAHSGARRKPPPMGHARSGYAPLCDAPGTYVMLR</sequence>
<reference evidence="5 6" key="1">
    <citation type="submission" date="2023-07" db="EMBL/GenBank/DDBJ databases">
        <title>Sorghum-associated microbial communities from plants grown in Nebraska, USA.</title>
        <authorList>
            <person name="Schachtman D."/>
        </authorList>
    </citation>
    <scope>NUCLEOTIDE SEQUENCE [LARGE SCALE GENOMIC DNA]</scope>
    <source>
        <strain evidence="5 6">DS1781</strain>
    </source>
</reference>
<gene>
    <name evidence="5" type="ORF">J2739_002547</name>
</gene>
<dbReference type="InterPro" id="IPR029058">
    <property type="entry name" value="AB_hydrolase_fold"/>
</dbReference>
<dbReference type="Proteomes" id="UP001184230">
    <property type="component" value="Unassembled WGS sequence"/>
</dbReference>
<accession>A0ABU1NE87</accession>
<dbReference type="Gene3D" id="3.40.50.1820">
    <property type="entry name" value="alpha/beta hydrolase"/>
    <property type="match status" value="1"/>
</dbReference>